<evidence type="ECO:0000313" key="3">
    <source>
        <dbReference type="Proteomes" id="UP001139462"/>
    </source>
</evidence>
<dbReference type="SMART" id="SM00280">
    <property type="entry name" value="KAZAL"/>
    <property type="match status" value="1"/>
</dbReference>
<dbReference type="PROSITE" id="PS51257">
    <property type="entry name" value="PROKAR_LIPOPROTEIN"/>
    <property type="match status" value="1"/>
</dbReference>
<dbReference type="PROSITE" id="PS51465">
    <property type="entry name" value="KAZAL_2"/>
    <property type="match status" value="1"/>
</dbReference>
<sequence>MKTSPYILLISFLLIALLIISCAVKNPTDCIDESKISDGPCTMQYDPVCGCDGKTYSNPCVAERAGVTASVPGKCGEDR</sequence>
<organism evidence="2 3">
    <name type="scientific">Aequorivita xiaoshiensis</name>
    <dbReference type="NCBI Taxonomy" id="2874476"/>
    <lineage>
        <taxon>Bacteria</taxon>
        <taxon>Pseudomonadati</taxon>
        <taxon>Bacteroidota</taxon>
        <taxon>Flavobacteriia</taxon>
        <taxon>Flavobacteriales</taxon>
        <taxon>Flavobacteriaceae</taxon>
        <taxon>Aequorivita</taxon>
    </lineage>
</organism>
<protein>
    <submittedName>
        <fullName evidence="2">Kazal-type serine protease inhibitor family protein</fullName>
    </submittedName>
</protein>
<evidence type="ECO:0000259" key="1">
    <source>
        <dbReference type="PROSITE" id="PS51465"/>
    </source>
</evidence>
<dbReference type="CDD" id="cd00104">
    <property type="entry name" value="KAZAL_FS"/>
    <property type="match status" value="1"/>
</dbReference>
<feature type="domain" description="Kazal-like" evidence="1">
    <location>
        <begin position="24"/>
        <end position="77"/>
    </location>
</feature>
<evidence type="ECO:0000313" key="2">
    <source>
        <dbReference type="EMBL" id="MCG2429505.1"/>
    </source>
</evidence>
<dbReference type="Pfam" id="PF00050">
    <property type="entry name" value="Kazal_1"/>
    <property type="match status" value="1"/>
</dbReference>
<comment type="caution">
    <text evidence="2">The sequence shown here is derived from an EMBL/GenBank/DDBJ whole genome shotgun (WGS) entry which is preliminary data.</text>
</comment>
<dbReference type="InterPro" id="IPR036058">
    <property type="entry name" value="Kazal_dom_sf"/>
</dbReference>
<proteinExistence type="predicted"/>
<dbReference type="SUPFAM" id="SSF100895">
    <property type="entry name" value="Kazal-type serine protease inhibitors"/>
    <property type="match status" value="1"/>
</dbReference>
<dbReference type="Gene3D" id="3.30.60.30">
    <property type="match status" value="1"/>
</dbReference>
<dbReference type="RefSeq" id="WP_237606206.1">
    <property type="nucleotide sequence ID" value="NZ_JAIRBB010000001.1"/>
</dbReference>
<dbReference type="EMBL" id="JAIRBB010000001">
    <property type="protein sequence ID" value="MCG2429505.1"/>
    <property type="molecule type" value="Genomic_DNA"/>
</dbReference>
<dbReference type="Proteomes" id="UP001139462">
    <property type="component" value="Unassembled WGS sequence"/>
</dbReference>
<keyword evidence="3" id="KW-1185">Reference proteome</keyword>
<accession>A0A9X1QYK3</accession>
<gene>
    <name evidence="2" type="ORF">K8344_00085</name>
</gene>
<name>A0A9X1QYK3_9FLAO</name>
<reference evidence="2" key="1">
    <citation type="submission" date="2021-09" db="EMBL/GenBank/DDBJ databases">
        <title>Genome of Aequorivita sp. strain F64183.</title>
        <authorList>
            <person name="Wang Y."/>
        </authorList>
    </citation>
    <scope>NUCLEOTIDE SEQUENCE</scope>
    <source>
        <strain evidence="2">F64183</strain>
    </source>
</reference>
<dbReference type="InterPro" id="IPR002350">
    <property type="entry name" value="Kazal_dom"/>
</dbReference>
<dbReference type="AlphaFoldDB" id="A0A9X1QYK3"/>